<keyword evidence="5" id="KW-0862">Zinc</keyword>
<keyword evidence="2" id="KW-0479">Metal-binding</keyword>
<protein>
    <submittedName>
        <fullName evidence="7">Zinc finger protein 431</fullName>
    </submittedName>
</protein>
<dbReference type="InterPro" id="IPR001909">
    <property type="entry name" value="KRAB"/>
</dbReference>
<dbReference type="Gene3D" id="6.10.140.140">
    <property type="match status" value="1"/>
</dbReference>
<evidence type="ECO:0000313" key="8">
    <source>
        <dbReference type="Proteomes" id="UP000710432"/>
    </source>
</evidence>
<comment type="caution">
    <text evidence="7">The sequence shown here is derived from an EMBL/GenBank/DDBJ whole genome shotgun (WGS) entry which is preliminary data.</text>
</comment>
<dbReference type="InterPro" id="IPR050758">
    <property type="entry name" value="Znf_C2H2-type"/>
</dbReference>
<evidence type="ECO:0000256" key="4">
    <source>
        <dbReference type="ARBA" id="ARBA00022771"/>
    </source>
</evidence>
<name>A0A8J6H174_MICOH</name>
<dbReference type="AlphaFoldDB" id="A0A8J6H174"/>
<keyword evidence="3" id="KW-0677">Repeat</keyword>
<dbReference type="GO" id="GO:0005634">
    <property type="term" value="C:nucleus"/>
    <property type="evidence" value="ECO:0007669"/>
    <property type="project" value="UniProtKB-SubCell"/>
</dbReference>
<dbReference type="SUPFAM" id="SSF109640">
    <property type="entry name" value="KRAB domain (Kruppel-associated box)"/>
    <property type="match status" value="1"/>
</dbReference>
<gene>
    <name evidence="7" type="ORF">LTLLF_109775</name>
</gene>
<evidence type="ECO:0000259" key="6">
    <source>
        <dbReference type="PROSITE" id="PS50805"/>
    </source>
</evidence>
<reference evidence="7" key="1">
    <citation type="submission" date="2020-03" db="EMBL/GenBank/DDBJ databases">
        <title>Studies in the Genomics of Life Span.</title>
        <authorList>
            <person name="Glass D."/>
        </authorList>
    </citation>
    <scope>NUCLEOTIDE SEQUENCE</scope>
    <source>
        <strain evidence="7">LTLLF</strain>
        <tissue evidence="7">Muscle</tissue>
    </source>
</reference>
<proteinExistence type="predicted"/>
<dbReference type="Pfam" id="PF01352">
    <property type="entry name" value="KRAB"/>
    <property type="match status" value="1"/>
</dbReference>
<keyword evidence="4" id="KW-0863">Zinc-finger</keyword>
<evidence type="ECO:0000256" key="2">
    <source>
        <dbReference type="ARBA" id="ARBA00022723"/>
    </source>
</evidence>
<dbReference type="InterPro" id="IPR036051">
    <property type="entry name" value="KRAB_dom_sf"/>
</dbReference>
<dbReference type="PANTHER" id="PTHR23234:SF10">
    <property type="entry name" value="RIKEN CDNA 6720489N17 GENE-RELATED"/>
    <property type="match status" value="1"/>
</dbReference>
<dbReference type="SMART" id="SM00349">
    <property type="entry name" value="KRAB"/>
    <property type="match status" value="1"/>
</dbReference>
<feature type="domain" description="KRAB" evidence="6">
    <location>
        <begin position="20"/>
        <end position="101"/>
    </location>
</feature>
<dbReference type="Proteomes" id="UP000710432">
    <property type="component" value="Unassembled WGS sequence"/>
</dbReference>
<accession>A0A8J6H174</accession>
<dbReference type="GO" id="GO:0006355">
    <property type="term" value="P:regulation of DNA-templated transcription"/>
    <property type="evidence" value="ECO:0007669"/>
    <property type="project" value="InterPro"/>
</dbReference>
<sequence>MVRYGQLSSEKEKWQAVNAVTYDDVHVNFTPEGWAFLYPSQKNLYKDVMLETFMNLTAIGCTWEDENIEEHSQRSRGLGSHFERYERSFIEEKACEPIQHDEAIACATRLQIHKRTHTGVKP</sequence>
<dbReference type="GO" id="GO:0008270">
    <property type="term" value="F:zinc ion binding"/>
    <property type="evidence" value="ECO:0007669"/>
    <property type="project" value="UniProtKB-KW"/>
</dbReference>
<evidence type="ECO:0000256" key="5">
    <source>
        <dbReference type="ARBA" id="ARBA00022833"/>
    </source>
</evidence>
<dbReference type="CDD" id="cd07765">
    <property type="entry name" value="KRAB_A-box"/>
    <property type="match status" value="1"/>
</dbReference>
<dbReference type="PANTHER" id="PTHR23234">
    <property type="entry name" value="ZNF44 PROTEIN"/>
    <property type="match status" value="1"/>
</dbReference>
<comment type="subcellular location">
    <subcellularLocation>
        <location evidence="1">Nucleus</location>
    </subcellularLocation>
</comment>
<evidence type="ECO:0000256" key="1">
    <source>
        <dbReference type="ARBA" id="ARBA00004123"/>
    </source>
</evidence>
<dbReference type="EMBL" id="JAATJU010001400">
    <property type="protein sequence ID" value="KAH0519949.1"/>
    <property type="molecule type" value="Genomic_DNA"/>
</dbReference>
<evidence type="ECO:0000313" key="7">
    <source>
        <dbReference type="EMBL" id="KAH0519949.1"/>
    </source>
</evidence>
<dbReference type="PROSITE" id="PS50805">
    <property type="entry name" value="KRAB"/>
    <property type="match status" value="1"/>
</dbReference>
<organism evidence="7 8">
    <name type="scientific">Microtus ochrogaster</name>
    <name type="common">Prairie vole</name>
    <dbReference type="NCBI Taxonomy" id="79684"/>
    <lineage>
        <taxon>Eukaryota</taxon>
        <taxon>Metazoa</taxon>
        <taxon>Chordata</taxon>
        <taxon>Craniata</taxon>
        <taxon>Vertebrata</taxon>
        <taxon>Euteleostomi</taxon>
        <taxon>Mammalia</taxon>
        <taxon>Eutheria</taxon>
        <taxon>Euarchontoglires</taxon>
        <taxon>Glires</taxon>
        <taxon>Rodentia</taxon>
        <taxon>Myomorpha</taxon>
        <taxon>Muroidea</taxon>
        <taxon>Cricetidae</taxon>
        <taxon>Arvicolinae</taxon>
        <taxon>Microtus</taxon>
    </lineage>
</organism>
<evidence type="ECO:0000256" key="3">
    <source>
        <dbReference type="ARBA" id="ARBA00022737"/>
    </source>
</evidence>